<dbReference type="SUPFAM" id="SSF51735">
    <property type="entry name" value="NAD(P)-binding Rossmann-fold domains"/>
    <property type="match status" value="1"/>
</dbReference>
<proteinExistence type="predicted"/>
<dbReference type="PANTHER" id="PTHR48079">
    <property type="entry name" value="PROTEIN YEEZ"/>
    <property type="match status" value="1"/>
</dbReference>
<dbReference type="InterPro" id="IPR036291">
    <property type="entry name" value="NAD(P)-bd_dom_sf"/>
</dbReference>
<dbReference type="GO" id="GO:0004029">
    <property type="term" value="F:aldehyde dehydrogenase (NAD+) activity"/>
    <property type="evidence" value="ECO:0007669"/>
    <property type="project" value="TreeGrafter"/>
</dbReference>
<dbReference type="Gene3D" id="3.40.50.720">
    <property type="entry name" value="NAD(P)-binding Rossmann-like Domain"/>
    <property type="match status" value="1"/>
</dbReference>
<organism evidence="2 3">
    <name type="scientific">Microlunatus kandeliicorticis</name>
    <dbReference type="NCBI Taxonomy" id="1759536"/>
    <lineage>
        <taxon>Bacteria</taxon>
        <taxon>Bacillati</taxon>
        <taxon>Actinomycetota</taxon>
        <taxon>Actinomycetes</taxon>
        <taxon>Propionibacteriales</taxon>
        <taxon>Propionibacteriaceae</taxon>
        <taxon>Microlunatus</taxon>
    </lineage>
</organism>
<feature type="domain" description="NAD(P)-binding" evidence="1">
    <location>
        <begin position="7"/>
        <end position="92"/>
    </location>
</feature>
<dbReference type="GO" id="GO:0005737">
    <property type="term" value="C:cytoplasm"/>
    <property type="evidence" value="ECO:0007669"/>
    <property type="project" value="TreeGrafter"/>
</dbReference>
<dbReference type="InterPro" id="IPR051783">
    <property type="entry name" value="NAD(P)-dependent_oxidoreduct"/>
</dbReference>
<accession>A0A7W3P6G8</accession>
<sequence>MRVLLTGGTGLVGSAVLSALRSAGHDVVAVVRSDASATKVSEAGAHPVIGDLTDRDWLAARLRGVDGAIHTATDNQGPGMDEAVVSAVITAFDGTDNPYVHTGGVWVWGSGSDLTEDAPQQPPAITAWRSGPESTILGSSVRATLIAPGIVYGPGGTGIPQMIANGPTDPDGALVLIGSGDQHWTTVSTADLADLYVRALERSAGHTTYIGATGQNPTVREIGQAFVGPDRTVVPGSPAEAEERLGAGFAEALLLDQQASGAKARTELGWEPTGRSLVEEIAAR</sequence>
<name>A0A7W3P6G8_9ACTN</name>
<gene>
    <name evidence="2" type="ORF">FHX74_002565</name>
</gene>
<dbReference type="InterPro" id="IPR016040">
    <property type="entry name" value="NAD(P)-bd_dom"/>
</dbReference>
<evidence type="ECO:0000313" key="3">
    <source>
        <dbReference type="Proteomes" id="UP000523079"/>
    </source>
</evidence>
<evidence type="ECO:0000313" key="2">
    <source>
        <dbReference type="EMBL" id="MBA8794937.1"/>
    </source>
</evidence>
<dbReference type="AlphaFoldDB" id="A0A7W3P6G8"/>
<protein>
    <submittedName>
        <fullName evidence="2">Nucleoside-diphosphate-sugar epimerase</fullName>
    </submittedName>
</protein>
<dbReference type="RefSeq" id="WP_182560565.1">
    <property type="nucleotide sequence ID" value="NZ_JACGWT010000004.1"/>
</dbReference>
<keyword evidence="3" id="KW-1185">Reference proteome</keyword>
<dbReference type="EMBL" id="JACGWT010000004">
    <property type="protein sequence ID" value="MBA8794937.1"/>
    <property type="molecule type" value="Genomic_DNA"/>
</dbReference>
<comment type="caution">
    <text evidence="2">The sequence shown here is derived from an EMBL/GenBank/DDBJ whole genome shotgun (WGS) entry which is preliminary data.</text>
</comment>
<dbReference type="Proteomes" id="UP000523079">
    <property type="component" value="Unassembled WGS sequence"/>
</dbReference>
<evidence type="ECO:0000259" key="1">
    <source>
        <dbReference type="Pfam" id="PF13460"/>
    </source>
</evidence>
<dbReference type="PANTHER" id="PTHR48079:SF6">
    <property type="entry name" value="NAD(P)-BINDING DOMAIN-CONTAINING PROTEIN-RELATED"/>
    <property type="match status" value="1"/>
</dbReference>
<reference evidence="2 3" key="1">
    <citation type="submission" date="2020-07" db="EMBL/GenBank/DDBJ databases">
        <title>Sequencing the genomes of 1000 actinobacteria strains.</title>
        <authorList>
            <person name="Klenk H.-P."/>
        </authorList>
    </citation>
    <scope>NUCLEOTIDE SEQUENCE [LARGE SCALE GENOMIC DNA]</scope>
    <source>
        <strain evidence="2 3">DSM 100723</strain>
    </source>
</reference>
<dbReference type="Pfam" id="PF13460">
    <property type="entry name" value="NAD_binding_10"/>
    <property type="match status" value="1"/>
</dbReference>